<evidence type="ECO:0000313" key="3">
    <source>
        <dbReference type="Proteomes" id="UP000193804"/>
    </source>
</evidence>
<dbReference type="Pfam" id="PF07610">
    <property type="entry name" value="DUF1573"/>
    <property type="match status" value="1"/>
</dbReference>
<dbReference type="InterPro" id="IPR011467">
    <property type="entry name" value="DUF1573"/>
</dbReference>
<dbReference type="InterPro" id="IPR026341">
    <property type="entry name" value="T9SS_type_B"/>
</dbReference>
<dbReference type="InterPro" id="IPR013783">
    <property type="entry name" value="Ig-like_fold"/>
</dbReference>
<dbReference type="Pfam" id="PF13585">
    <property type="entry name" value="CHU_C"/>
    <property type="match status" value="1"/>
</dbReference>
<dbReference type="NCBIfam" id="TIGR04131">
    <property type="entry name" value="Bac_Flav_CTERM"/>
    <property type="match status" value="1"/>
</dbReference>
<sequence length="686" mass="71093">ATAVSFGGTPASSFIVDSPTQITAILAVGSSGSVQVITPGGTATRAGFTLITSPEVNITSFTPISGALGETITITGTNFTSASFVSFGGTPATTFTVDSPTQITATLANGSSGTVEVGTPSGSASLIGFIFIPAPTITGFSPIIAASEATVTITGTNFTGTTAVSFGGTNALSFIVTSPTEINAEVANGTSGSIEVTTPGGKATLAGFEFIEGPTILSVSPTSLGANQIATIIGTGFTSTFSVSFGGTEALSFAVVSDSEITAVVGPGASGDVIVTSLGGTASFSGFKFIPAPTISSFNPTSAFEGQIVTIVGTDFLNTSSVHFGDSKAISFDVISNNEIKAVVGSESSGSVMITTLGGAASREGFTFLFSQIALSRSENNPIASEQSEPIFLGTVLTEESLQSDFIISNTGNANLLISNITSSDDAFEIVNFPSSIDPGSSGEFTVQFNDSDVGNFESEIRIENNSSNSPAFVFTVSAERSGVNVIDNETDSVIISNQNVDVGSTILNVDVNKTFNIENLSSNSVIEITSILIDNPVFQITSAPLSIAPLSTEEFTIRLNANTVGRYLAIVLVTTNLNEFSFQVVGEVLPEASTEINVYNVVTPNGDGRHDYLQIENITEYTNNSVSIYNRLGNKVFDINNYNNSSKVFEGLSNNGEELLTGNYYYVIDKGNGDKRITGFLLIKR</sequence>
<protein>
    <submittedName>
        <fullName evidence="2">Gliding motility-associated C-terminal domain-containing protein</fullName>
    </submittedName>
</protein>
<dbReference type="Pfam" id="PF01833">
    <property type="entry name" value="TIG"/>
    <property type="match status" value="4"/>
</dbReference>
<feature type="domain" description="IPT/TIG" evidence="1">
    <location>
        <begin position="293"/>
        <end position="355"/>
    </location>
</feature>
<feature type="domain" description="IPT/TIG" evidence="1">
    <location>
        <begin position="58"/>
        <end position="117"/>
    </location>
</feature>
<proteinExistence type="predicted"/>
<dbReference type="Gene3D" id="2.60.40.10">
    <property type="entry name" value="Immunoglobulins"/>
    <property type="match status" value="6"/>
</dbReference>
<dbReference type="AlphaFoldDB" id="A0A1X7LJX1"/>
<organism evidence="2 3">
    <name type="scientific">Marivirga sericea</name>
    <dbReference type="NCBI Taxonomy" id="1028"/>
    <lineage>
        <taxon>Bacteria</taxon>
        <taxon>Pseudomonadati</taxon>
        <taxon>Bacteroidota</taxon>
        <taxon>Cytophagia</taxon>
        <taxon>Cytophagales</taxon>
        <taxon>Marivirgaceae</taxon>
        <taxon>Marivirga</taxon>
    </lineage>
</organism>
<reference evidence="3" key="1">
    <citation type="submission" date="2017-04" db="EMBL/GenBank/DDBJ databases">
        <authorList>
            <person name="Varghese N."/>
            <person name="Submissions S."/>
        </authorList>
    </citation>
    <scope>NUCLEOTIDE SEQUENCE [LARGE SCALE GENOMIC DNA]</scope>
    <source>
        <strain evidence="3">DSM 4125</strain>
    </source>
</reference>
<evidence type="ECO:0000313" key="2">
    <source>
        <dbReference type="EMBL" id="SMG53960.1"/>
    </source>
</evidence>
<feature type="non-terminal residue" evidence="2">
    <location>
        <position position="1"/>
    </location>
</feature>
<dbReference type="SUPFAM" id="SSF81296">
    <property type="entry name" value="E set domains"/>
    <property type="match status" value="4"/>
</dbReference>
<gene>
    <name evidence="2" type="ORF">SAMN05661096_04115</name>
</gene>
<keyword evidence="3" id="KW-1185">Reference proteome</keyword>
<dbReference type="NCBIfam" id="NF012200">
    <property type="entry name" value="choice_anch_D"/>
    <property type="match status" value="1"/>
</dbReference>
<dbReference type="Proteomes" id="UP000193804">
    <property type="component" value="Unassembled WGS sequence"/>
</dbReference>
<feature type="domain" description="IPT/TIG" evidence="1">
    <location>
        <begin position="214"/>
        <end position="281"/>
    </location>
</feature>
<evidence type="ECO:0000259" key="1">
    <source>
        <dbReference type="Pfam" id="PF01833"/>
    </source>
</evidence>
<dbReference type="InterPro" id="IPR002909">
    <property type="entry name" value="IPT_dom"/>
</dbReference>
<accession>A0A1X7LJX1</accession>
<dbReference type="InterPro" id="IPR014756">
    <property type="entry name" value="Ig_E-set"/>
</dbReference>
<dbReference type="RefSeq" id="WP_176223860.1">
    <property type="nucleotide sequence ID" value="NZ_FXAW01000019.1"/>
</dbReference>
<name>A0A1X7LJX1_9BACT</name>
<dbReference type="CDD" id="cd00102">
    <property type="entry name" value="IPT"/>
    <property type="match status" value="3"/>
</dbReference>
<dbReference type="EMBL" id="FXAW01000019">
    <property type="protein sequence ID" value="SMG53960.1"/>
    <property type="molecule type" value="Genomic_DNA"/>
</dbReference>
<feature type="domain" description="IPT/TIG" evidence="1">
    <location>
        <begin position="135"/>
        <end position="197"/>
    </location>
</feature>
<dbReference type="STRING" id="1028.SAMN05661096_04115"/>